<sequence length="150" mass="17296">MSNGALTQNLEHQLYEAPLILHALLIAGNTAMMCQQPEAKRMIDALKAKLRATIPVEAFHFDEEDFATFGKALQEPVTYHVFYHRSNRFSRIGYIHVRIGDREWKSRSYNTHEKDAETVEKVGLMLEKIAHMDAVRLGVPDDKLEEQKSW</sequence>
<dbReference type="Proteomes" id="UP001057427">
    <property type="component" value="Segment"/>
</dbReference>
<dbReference type="EMBL" id="ON529858">
    <property type="protein sequence ID" value="UTC29695.1"/>
    <property type="molecule type" value="Genomic_DNA"/>
</dbReference>
<accession>A0A9E7N656</accession>
<proteinExistence type="predicted"/>
<name>A0A9E7N656_9CAUD</name>
<evidence type="ECO:0000313" key="1">
    <source>
        <dbReference type="EMBL" id="UTC29695.1"/>
    </source>
</evidence>
<gene>
    <name evidence="1" type="ORF">BAJUN_00650</name>
</gene>
<organism evidence="1 2">
    <name type="scientific">Brevundimonas phage vB_BgoS-Bajun</name>
    <dbReference type="NCBI Taxonomy" id="2948594"/>
    <lineage>
        <taxon>Viruses</taxon>
        <taxon>Duplodnaviria</taxon>
        <taxon>Heunggongvirae</taxon>
        <taxon>Uroviricota</taxon>
        <taxon>Caudoviricetes</taxon>
        <taxon>Dolichocephalovirinae</taxon>
    </lineage>
</organism>
<reference evidence="1" key="1">
    <citation type="submission" date="2022-05" db="EMBL/GenBank/DDBJ databases">
        <authorList>
            <person name="Friedrich I."/>
            <person name="Poehlein A."/>
            <person name="Schneider D."/>
            <person name="Hertel R."/>
            <person name="Daniel R."/>
        </authorList>
    </citation>
    <scope>NUCLEOTIDE SEQUENCE</scope>
</reference>
<protein>
    <submittedName>
        <fullName evidence="1">Uncharacterized protein</fullName>
    </submittedName>
</protein>
<evidence type="ECO:0000313" key="2">
    <source>
        <dbReference type="Proteomes" id="UP001057427"/>
    </source>
</evidence>
<keyword evidence="2" id="KW-1185">Reference proteome</keyword>